<gene>
    <name evidence="1" type="ORF">NUW58_g1448</name>
</gene>
<accession>A0ACC1PLZ9</accession>
<proteinExistence type="predicted"/>
<name>A0ACC1PLZ9_9PEZI</name>
<keyword evidence="2" id="KW-1185">Reference proteome</keyword>
<sequence length="304" mass="34974">MTTGHREDGGVELDTYSPHPSQYAYGLGPNSAEDSKGNVLEFDANYDDHNRFEVPELGKPVEAFSVPLGGGPLYLPIHKLCYQLAERFIRSKAESRDISLVPSKDEIFSTEQLWEILYRRLPGSPFSSEYILPDPYEYYGGRGCRNVYWEPDDDPDDGQLLEADPVEIPRLTEFILENLQSPVPEKAKGTMTEANSEPQHIHQSSDIAHSQYWCDTLADKKGFPWLWDLDAELVRKKQEDGDWGWELLVHKLSQVKMHQASDATLNLPLGLRNRRRIWRCLEDARIDDVAREMRTPRWQTQKEA</sequence>
<organism evidence="1 2">
    <name type="scientific">Xylaria curta</name>
    <dbReference type="NCBI Taxonomy" id="42375"/>
    <lineage>
        <taxon>Eukaryota</taxon>
        <taxon>Fungi</taxon>
        <taxon>Dikarya</taxon>
        <taxon>Ascomycota</taxon>
        <taxon>Pezizomycotina</taxon>
        <taxon>Sordariomycetes</taxon>
        <taxon>Xylariomycetidae</taxon>
        <taxon>Xylariales</taxon>
        <taxon>Xylariaceae</taxon>
        <taxon>Xylaria</taxon>
    </lineage>
</organism>
<evidence type="ECO:0000313" key="2">
    <source>
        <dbReference type="Proteomes" id="UP001143856"/>
    </source>
</evidence>
<dbReference type="Proteomes" id="UP001143856">
    <property type="component" value="Unassembled WGS sequence"/>
</dbReference>
<dbReference type="EMBL" id="JAPDGR010000156">
    <property type="protein sequence ID" value="KAJ2994822.1"/>
    <property type="molecule type" value="Genomic_DNA"/>
</dbReference>
<evidence type="ECO:0000313" key="1">
    <source>
        <dbReference type="EMBL" id="KAJ2994822.1"/>
    </source>
</evidence>
<comment type="caution">
    <text evidence="1">The sequence shown here is derived from an EMBL/GenBank/DDBJ whole genome shotgun (WGS) entry which is preliminary data.</text>
</comment>
<protein>
    <submittedName>
        <fullName evidence="1">Uncharacterized protein</fullName>
    </submittedName>
</protein>
<reference evidence="1" key="1">
    <citation type="submission" date="2022-10" db="EMBL/GenBank/DDBJ databases">
        <title>Genome Sequence of Xylaria curta.</title>
        <authorList>
            <person name="Buettner E."/>
        </authorList>
    </citation>
    <scope>NUCLEOTIDE SEQUENCE</scope>
    <source>
        <strain evidence="1">Babe10</strain>
    </source>
</reference>